<proteinExistence type="inferred from homology"/>
<evidence type="ECO:0000313" key="10">
    <source>
        <dbReference type="EnsemblMetazoa" id="ASTEI04915-PA"/>
    </source>
</evidence>
<sequence length="956" mass="105073">MQAEQLQAYFDEYRDLMAWINEMLAKITAPDLAKDVAGAEALIGKIREHRTEVEARKEAFEVFNRTGRKLIHDKHFLANEVQEKIAVLEQRKRLLDNTIVQRLEMYELNLDTQRFLKEAEDMEGWIISRQMQLKDSKLGDSIAQVEDLLRKHEDFEKTVAAQEEKVLALKRITLLEQRFKKQLEAEQAARIAEKERIERERHEALKQKEVQRITEERRRREPASINGYNDSVSGMGNASGGHLSSPAGAGMMVDRNDSSVGSGAGMMNTSNSTASVGVSNADQTSPVQKSNSFATMLQERLRRGSDSNIKRAESMKMGLKPVKRAPSFTTRRRAQSFRKNQRTGGAGSESDASLLPPVEVQGLLERKHELQSGGKKAPVRSWKPYYTVLCGQLLCFFKDSEDFAMQKAATAPVNILNAKCERAENYTKKKNVFRLVLLDGSEFLFMTTSKESLNEWVNKIAFHAALPPNLQLMSYDESVKQNNSAPDMKSISSAQSPTPDRSDAASSISSRTSSPDSQRRDSRTSLNSAKSGSGSNGSFHTPQTNFLQKQKELREQELQHQRMSSGQQYNNLPSPTAPGPMPEVFGLADKPPIPPRGMPPPVPQRQSSTDNVLNSNNGSVQMRSKPPGSANSPNGSDYDNANIRPYSLQPGAMSSKSPPASQNGGNLTGEDVWLRNSEIRTSDYSVPPLPVTSTPLSTFTPLKPPSGYQHPAQHYHQQSPSSATGTATSTFQPHPNHNMPQQPQKHQIDQFIRREQQTGNSSSARTGNNGTSRTTWHHPIVPTGNGTGNTTNEQQQQLAYHGNGKQSHHHQHHHPHHHGPQGSMGTQPPPPPPPTHMANSSSNTFGNSINLDGFSTGWGQTRFDAARPTSLPPAGVNNNNNNNNGGSTSGGPTTTASLVGQDFGQLVSGGVGRHQSAESSSESEASFIKGGKESSSGKDKKGVFRIFSKKKSKNSS</sequence>
<dbReference type="FunFam" id="1.20.58.60:FF:000013">
    <property type="entry name" value="Spectrin alpha chain, non-erythrocytic 1"/>
    <property type="match status" value="1"/>
</dbReference>
<keyword evidence="5" id="KW-0677">Repeat</keyword>
<evidence type="ECO:0000313" key="11">
    <source>
        <dbReference type="Proteomes" id="UP000076408"/>
    </source>
</evidence>
<feature type="compositionally biased region" description="Polar residues" evidence="9">
    <location>
        <begin position="226"/>
        <end position="236"/>
    </location>
</feature>
<feature type="compositionally biased region" description="Low complexity" evidence="9">
    <location>
        <begin position="691"/>
        <end position="701"/>
    </location>
</feature>
<reference evidence="10" key="2">
    <citation type="submission" date="2020-05" db="UniProtKB">
        <authorList>
            <consortium name="EnsemblMetazoa"/>
        </authorList>
    </citation>
    <scope>IDENTIFICATION</scope>
    <source>
        <strain evidence="10">Indian</strain>
    </source>
</reference>
<feature type="region of interest" description="Disordered" evidence="9">
    <location>
        <begin position="479"/>
        <end position="542"/>
    </location>
</feature>
<feature type="compositionally biased region" description="Polar residues" evidence="9">
    <location>
        <begin position="757"/>
        <end position="774"/>
    </location>
</feature>
<feature type="compositionally biased region" description="Polar residues" evidence="9">
    <location>
        <begin position="480"/>
        <end position="498"/>
    </location>
</feature>
<dbReference type="SMART" id="SM00150">
    <property type="entry name" value="SPEC"/>
    <property type="match status" value="2"/>
</dbReference>
<dbReference type="Gene3D" id="2.30.29.30">
    <property type="entry name" value="Pleckstrin-homology domain (PH domain)/Phosphotyrosine-binding domain (PTB)"/>
    <property type="match status" value="1"/>
</dbReference>
<feature type="compositionally biased region" description="Low complexity" evidence="9">
    <location>
        <begin position="917"/>
        <end position="926"/>
    </location>
</feature>
<keyword evidence="11" id="KW-1185">Reference proteome</keyword>
<feature type="compositionally biased region" description="Basic and acidic residues" evidence="9">
    <location>
        <begin position="209"/>
        <end position="222"/>
    </location>
</feature>
<feature type="coiled-coil region" evidence="8">
    <location>
        <begin position="145"/>
        <end position="200"/>
    </location>
</feature>
<dbReference type="Pfam" id="PF00435">
    <property type="entry name" value="Spectrin"/>
    <property type="match status" value="2"/>
</dbReference>
<feature type="compositionally biased region" description="Polar residues" evidence="9">
    <location>
        <begin position="837"/>
        <end position="850"/>
    </location>
</feature>
<organism evidence="10 11">
    <name type="scientific">Anopheles stephensi</name>
    <name type="common">Indo-Pakistan malaria mosquito</name>
    <dbReference type="NCBI Taxonomy" id="30069"/>
    <lineage>
        <taxon>Eukaryota</taxon>
        <taxon>Metazoa</taxon>
        <taxon>Ecdysozoa</taxon>
        <taxon>Arthropoda</taxon>
        <taxon>Hexapoda</taxon>
        <taxon>Insecta</taxon>
        <taxon>Pterygota</taxon>
        <taxon>Neoptera</taxon>
        <taxon>Endopterygota</taxon>
        <taxon>Diptera</taxon>
        <taxon>Nematocera</taxon>
        <taxon>Culicoidea</taxon>
        <taxon>Culicidae</taxon>
        <taxon>Anophelinae</taxon>
        <taxon>Anopheles</taxon>
    </lineage>
</organism>
<dbReference type="GO" id="GO:0005737">
    <property type="term" value="C:cytoplasm"/>
    <property type="evidence" value="ECO:0007669"/>
    <property type="project" value="UniProtKB-ARBA"/>
</dbReference>
<dbReference type="FunFam" id="2.30.29.30:FF:000024">
    <property type="entry name" value="Spectrin beta chain"/>
    <property type="match status" value="1"/>
</dbReference>
<dbReference type="VEuPathDB" id="VectorBase:ASTEI04915"/>
<dbReference type="SUPFAM" id="SSF50729">
    <property type="entry name" value="PH domain-like"/>
    <property type="match status" value="1"/>
</dbReference>
<feature type="region of interest" description="Disordered" evidence="9">
    <location>
        <begin position="326"/>
        <end position="353"/>
    </location>
</feature>
<feature type="compositionally biased region" description="Polar residues" evidence="9">
    <location>
        <begin position="563"/>
        <end position="574"/>
    </location>
</feature>
<dbReference type="InterPro" id="IPR018159">
    <property type="entry name" value="Spectrin/alpha-actinin"/>
</dbReference>
<feature type="compositionally biased region" description="Polar residues" evidence="9">
    <location>
        <begin position="652"/>
        <end position="665"/>
    </location>
</feature>
<dbReference type="SUPFAM" id="SSF46966">
    <property type="entry name" value="Spectrin repeat"/>
    <property type="match status" value="2"/>
</dbReference>
<feature type="region of interest" description="Disordered" evidence="9">
    <location>
        <begin position="555"/>
        <end position="669"/>
    </location>
</feature>
<feature type="compositionally biased region" description="Basic residues" evidence="9">
    <location>
        <begin position="806"/>
        <end position="819"/>
    </location>
</feature>
<dbReference type="PRINTS" id="PR00683">
    <property type="entry name" value="SPECTRINPH"/>
</dbReference>
<keyword evidence="4" id="KW-0963">Cytoplasm</keyword>
<keyword evidence="8" id="KW-0175">Coiled coil</keyword>
<keyword evidence="6" id="KW-0009">Actin-binding</keyword>
<name>A0A182Y8X9_ANOST</name>
<dbReference type="GO" id="GO:0005856">
    <property type="term" value="C:cytoskeleton"/>
    <property type="evidence" value="ECO:0007669"/>
    <property type="project" value="UniProtKB-SubCell"/>
</dbReference>
<dbReference type="VEuPathDB" id="VectorBase:ASTEI20_036597"/>
<accession>A0A182Y8X9</accession>
<dbReference type="CDD" id="cd00176">
    <property type="entry name" value="SPEC"/>
    <property type="match status" value="1"/>
</dbReference>
<feature type="compositionally biased region" description="Low complexity" evidence="9">
    <location>
        <begin position="877"/>
        <end position="895"/>
    </location>
</feature>
<comment type="similarity">
    <text evidence="2">Belongs to the spectrin family.</text>
</comment>
<feature type="region of interest" description="Disordered" evidence="9">
    <location>
        <begin position="209"/>
        <end position="245"/>
    </location>
</feature>
<dbReference type="STRING" id="30069.A0A182Y8X9"/>
<feature type="compositionally biased region" description="Low complexity" evidence="9">
    <location>
        <begin position="788"/>
        <end position="797"/>
    </location>
</feature>
<dbReference type="GO" id="GO:0003779">
    <property type="term" value="F:actin binding"/>
    <property type="evidence" value="ECO:0007669"/>
    <property type="project" value="UniProtKB-KW"/>
</dbReference>
<evidence type="ECO:0000256" key="6">
    <source>
        <dbReference type="ARBA" id="ARBA00023203"/>
    </source>
</evidence>
<evidence type="ECO:0000256" key="8">
    <source>
        <dbReference type="SAM" id="Coils"/>
    </source>
</evidence>
<dbReference type="AlphaFoldDB" id="A0A182Y8X9"/>
<feature type="compositionally biased region" description="Low complexity" evidence="9">
    <location>
        <begin position="719"/>
        <end position="745"/>
    </location>
</feature>
<evidence type="ECO:0000256" key="2">
    <source>
        <dbReference type="ARBA" id="ARBA00006826"/>
    </source>
</evidence>
<dbReference type="Gene3D" id="1.20.58.60">
    <property type="match status" value="2"/>
</dbReference>
<dbReference type="PANTHER" id="PTHR11915">
    <property type="entry name" value="SPECTRIN/FILAMIN RELATED CYTOSKELETAL PROTEIN"/>
    <property type="match status" value="1"/>
</dbReference>
<evidence type="ECO:0000256" key="7">
    <source>
        <dbReference type="ARBA" id="ARBA00023212"/>
    </source>
</evidence>
<feature type="compositionally biased region" description="Polar residues" evidence="9">
    <location>
        <begin position="604"/>
        <end position="622"/>
    </location>
</feature>
<dbReference type="InterPro" id="IPR001849">
    <property type="entry name" value="PH_domain"/>
</dbReference>
<dbReference type="Pfam" id="PF15410">
    <property type="entry name" value="PH_9"/>
    <property type="match status" value="1"/>
</dbReference>
<dbReference type="InterPro" id="IPR001605">
    <property type="entry name" value="PH_dom-spectrin-type"/>
</dbReference>
<dbReference type="GO" id="GO:0005543">
    <property type="term" value="F:phospholipid binding"/>
    <property type="evidence" value="ECO:0007669"/>
    <property type="project" value="InterPro"/>
</dbReference>
<dbReference type="PROSITE" id="PS50003">
    <property type="entry name" value="PH_DOMAIN"/>
    <property type="match status" value="1"/>
</dbReference>
<feature type="compositionally biased region" description="Low complexity" evidence="9">
    <location>
        <begin position="524"/>
        <end position="538"/>
    </location>
</feature>
<evidence type="ECO:0000256" key="9">
    <source>
        <dbReference type="SAM" id="MobiDB-lite"/>
    </source>
</evidence>
<feature type="compositionally biased region" description="Basic residues" evidence="9">
    <location>
        <begin position="330"/>
        <end position="341"/>
    </location>
</feature>
<feature type="compositionally biased region" description="Polar residues" evidence="9">
    <location>
        <begin position="629"/>
        <end position="639"/>
    </location>
</feature>
<evidence type="ECO:0000256" key="1">
    <source>
        <dbReference type="ARBA" id="ARBA00004245"/>
    </source>
</evidence>
<dbReference type="SMART" id="SM00233">
    <property type="entry name" value="PH"/>
    <property type="match status" value="1"/>
</dbReference>
<feature type="compositionally biased region" description="Pro residues" evidence="9">
    <location>
        <begin position="591"/>
        <end position="603"/>
    </location>
</feature>
<dbReference type="GO" id="GO:0051693">
    <property type="term" value="P:actin filament capping"/>
    <property type="evidence" value="ECO:0007669"/>
    <property type="project" value="UniProtKB-KW"/>
</dbReference>
<dbReference type="GO" id="GO:0016020">
    <property type="term" value="C:membrane"/>
    <property type="evidence" value="ECO:0007669"/>
    <property type="project" value="UniProtKB-ARBA"/>
</dbReference>
<keyword evidence="7" id="KW-0206">Cytoskeleton</keyword>
<dbReference type="Proteomes" id="UP000076408">
    <property type="component" value="Unassembled WGS sequence"/>
</dbReference>
<dbReference type="InterPro" id="IPR002017">
    <property type="entry name" value="Spectrin_repeat"/>
</dbReference>
<feature type="compositionally biased region" description="Low complexity" evidence="9">
    <location>
        <begin position="504"/>
        <end position="516"/>
    </location>
</feature>
<dbReference type="CDD" id="cd10571">
    <property type="entry name" value="PH_beta_spectrin"/>
    <property type="match status" value="1"/>
</dbReference>
<evidence type="ECO:0000256" key="5">
    <source>
        <dbReference type="ARBA" id="ARBA00022737"/>
    </source>
</evidence>
<evidence type="ECO:0000256" key="3">
    <source>
        <dbReference type="ARBA" id="ARBA00022467"/>
    </source>
</evidence>
<reference evidence="11" key="1">
    <citation type="journal article" date="2014" name="Genome Biol.">
        <title>Genome analysis of a major urban malaria vector mosquito, Anopheles stephensi.</title>
        <authorList>
            <person name="Jiang X."/>
            <person name="Peery A."/>
            <person name="Hall A.B."/>
            <person name="Sharma A."/>
            <person name="Chen X.G."/>
            <person name="Waterhouse R.M."/>
            <person name="Komissarov A."/>
            <person name="Riehle M.M."/>
            <person name="Shouche Y."/>
            <person name="Sharakhova M.V."/>
            <person name="Lawson D."/>
            <person name="Pakpour N."/>
            <person name="Arensburger P."/>
            <person name="Davidson V.L."/>
            <person name="Eiglmeier K."/>
            <person name="Emrich S."/>
            <person name="George P."/>
            <person name="Kennedy R.C."/>
            <person name="Mane S.P."/>
            <person name="Maslen G."/>
            <person name="Oringanje C."/>
            <person name="Qi Y."/>
            <person name="Settlage R."/>
            <person name="Tojo M."/>
            <person name="Tubio J.M."/>
            <person name="Unger M.F."/>
            <person name="Wang B."/>
            <person name="Vernick K.D."/>
            <person name="Ribeiro J.M."/>
            <person name="James A.A."/>
            <person name="Michel K."/>
            <person name="Riehle M.A."/>
            <person name="Luckhart S."/>
            <person name="Sharakhov I.V."/>
            <person name="Tu Z."/>
        </authorList>
    </citation>
    <scope>NUCLEOTIDE SEQUENCE [LARGE SCALE GENOMIC DNA]</scope>
    <source>
        <strain evidence="11">Indian</strain>
    </source>
</reference>
<dbReference type="InterPro" id="IPR011993">
    <property type="entry name" value="PH-like_dom_sf"/>
</dbReference>
<keyword evidence="3" id="KW-0117">Actin capping</keyword>
<dbReference type="FunFam" id="1.20.58.60:FF:000011">
    <property type="entry name" value="Spectrin beta chain"/>
    <property type="match status" value="1"/>
</dbReference>
<comment type="subcellular location">
    <subcellularLocation>
        <location evidence="1">Cytoplasm</location>
        <location evidence="1">Cytoskeleton</location>
    </subcellularLocation>
</comment>
<feature type="region of interest" description="Disordered" evidence="9">
    <location>
        <begin position="682"/>
        <end position="956"/>
    </location>
</feature>
<dbReference type="VEuPathDB" id="VectorBase:ASTE003950"/>
<protein>
    <submittedName>
        <fullName evidence="10">Uncharacterized protein</fullName>
    </submittedName>
</protein>
<feature type="compositionally biased region" description="Basic and acidic residues" evidence="9">
    <location>
        <begin position="930"/>
        <end position="942"/>
    </location>
</feature>
<dbReference type="EnsemblMetazoa" id="ASTEI04915-RA">
    <property type="protein sequence ID" value="ASTEI04915-PA"/>
    <property type="gene ID" value="ASTEI04915"/>
</dbReference>
<dbReference type="InterPro" id="IPR041681">
    <property type="entry name" value="PH_9"/>
</dbReference>
<feature type="compositionally biased region" description="Basic residues" evidence="9">
    <location>
        <begin position="947"/>
        <end position="956"/>
    </location>
</feature>
<feature type="compositionally biased region" description="Basic and acidic residues" evidence="9">
    <location>
        <begin position="746"/>
        <end position="756"/>
    </location>
</feature>
<evidence type="ECO:0000256" key="4">
    <source>
        <dbReference type="ARBA" id="ARBA00022490"/>
    </source>
</evidence>